<keyword evidence="2" id="KW-1185">Reference proteome</keyword>
<sequence length="117" mass="12761">MGVEKYSGLIACQKFTGRTEIRAMDREARGGSLHGFRTWCQPSYKLSVYRSSRCRRAWNLYMQPDILISGSSGGVLHVSWTCSKPCGARGAAAHASGAMRSDTRAATNLKLIGCCLL</sequence>
<dbReference type="EMBL" id="QGKV02002055">
    <property type="protein sequence ID" value="KAF3497639.1"/>
    <property type="molecule type" value="Genomic_DNA"/>
</dbReference>
<reference evidence="1 2" key="1">
    <citation type="journal article" date="2020" name="BMC Genomics">
        <title>Intraspecific diversification of the crop wild relative Brassica cretica Lam. using demographic model selection.</title>
        <authorList>
            <person name="Kioukis A."/>
            <person name="Michalopoulou V.A."/>
            <person name="Briers L."/>
            <person name="Pirintsos S."/>
            <person name="Studholme D.J."/>
            <person name="Pavlidis P."/>
            <person name="Sarris P.F."/>
        </authorList>
    </citation>
    <scope>NUCLEOTIDE SEQUENCE [LARGE SCALE GENOMIC DNA]</scope>
    <source>
        <strain evidence="2">cv. PFS-1207/04</strain>
    </source>
</reference>
<protein>
    <submittedName>
        <fullName evidence="1">Uncharacterized protein</fullName>
    </submittedName>
</protein>
<name>A0ABQ7AIN4_BRACR</name>
<comment type="caution">
    <text evidence="1">The sequence shown here is derived from an EMBL/GenBank/DDBJ whole genome shotgun (WGS) entry which is preliminary data.</text>
</comment>
<evidence type="ECO:0000313" key="2">
    <source>
        <dbReference type="Proteomes" id="UP000266723"/>
    </source>
</evidence>
<evidence type="ECO:0000313" key="1">
    <source>
        <dbReference type="EMBL" id="KAF3497639.1"/>
    </source>
</evidence>
<organism evidence="1 2">
    <name type="scientific">Brassica cretica</name>
    <name type="common">Mustard</name>
    <dbReference type="NCBI Taxonomy" id="69181"/>
    <lineage>
        <taxon>Eukaryota</taxon>
        <taxon>Viridiplantae</taxon>
        <taxon>Streptophyta</taxon>
        <taxon>Embryophyta</taxon>
        <taxon>Tracheophyta</taxon>
        <taxon>Spermatophyta</taxon>
        <taxon>Magnoliopsida</taxon>
        <taxon>eudicotyledons</taxon>
        <taxon>Gunneridae</taxon>
        <taxon>Pentapetalae</taxon>
        <taxon>rosids</taxon>
        <taxon>malvids</taxon>
        <taxon>Brassicales</taxon>
        <taxon>Brassicaceae</taxon>
        <taxon>Brassiceae</taxon>
        <taxon>Brassica</taxon>
    </lineage>
</organism>
<proteinExistence type="predicted"/>
<dbReference type="Proteomes" id="UP000266723">
    <property type="component" value="Unassembled WGS sequence"/>
</dbReference>
<accession>A0ABQ7AIN4</accession>
<gene>
    <name evidence="1" type="ORF">DY000_02054778</name>
</gene>